<keyword evidence="4 7" id="KW-0812">Transmembrane</keyword>
<evidence type="ECO:0000256" key="1">
    <source>
        <dbReference type="ARBA" id="ARBA00004651"/>
    </source>
</evidence>
<evidence type="ECO:0000256" key="2">
    <source>
        <dbReference type="ARBA" id="ARBA00022448"/>
    </source>
</evidence>
<name>A0AAE3AY45_9FIRM</name>
<reference evidence="9 10" key="1">
    <citation type="submission" date="2021-10" db="EMBL/GenBank/DDBJ databases">
        <title>Anaerobic single-cell dispensing facilitates the cultivation of human gut bacteria.</title>
        <authorList>
            <person name="Afrizal A."/>
        </authorList>
    </citation>
    <scope>NUCLEOTIDE SEQUENCE [LARGE SCALE GENOMIC DNA]</scope>
    <source>
        <strain evidence="9 10">CLA-AA-H244</strain>
    </source>
</reference>
<dbReference type="InterPro" id="IPR035906">
    <property type="entry name" value="MetI-like_sf"/>
</dbReference>
<evidence type="ECO:0000313" key="10">
    <source>
        <dbReference type="Proteomes" id="UP001199355"/>
    </source>
</evidence>
<proteinExistence type="inferred from homology"/>
<feature type="domain" description="ABC transmembrane type-1" evidence="8">
    <location>
        <begin position="79"/>
        <end position="294"/>
    </location>
</feature>
<dbReference type="EMBL" id="JAJEQF010000023">
    <property type="protein sequence ID" value="MCC2167948.1"/>
    <property type="molecule type" value="Genomic_DNA"/>
</dbReference>
<protein>
    <submittedName>
        <fullName evidence="9">ABC transporter permease subunit</fullName>
    </submittedName>
</protein>
<dbReference type="PROSITE" id="PS50928">
    <property type="entry name" value="ABC_TM1"/>
    <property type="match status" value="1"/>
</dbReference>
<dbReference type="AlphaFoldDB" id="A0AAE3AY45"/>
<evidence type="ECO:0000259" key="8">
    <source>
        <dbReference type="PROSITE" id="PS50928"/>
    </source>
</evidence>
<keyword evidence="2 7" id="KW-0813">Transport</keyword>
<dbReference type="PANTHER" id="PTHR43227">
    <property type="entry name" value="BLL4140 PROTEIN"/>
    <property type="match status" value="1"/>
</dbReference>
<evidence type="ECO:0000256" key="3">
    <source>
        <dbReference type="ARBA" id="ARBA00022475"/>
    </source>
</evidence>
<dbReference type="InterPro" id="IPR000515">
    <property type="entry name" value="MetI-like"/>
</dbReference>
<evidence type="ECO:0000256" key="4">
    <source>
        <dbReference type="ARBA" id="ARBA00022692"/>
    </source>
</evidence>
<feature type="transmembrane region" description="Helical" evidence="7">
    <location>
        <begin position="273"/>
        <end position="294"/>
    </location>
</feature>
<sequence>MKKKRSWKQLKKDIYRARAIYLMILPVVVWFLLFQYWPMTWLSISFFDYNLYLGFVGSKFVGFQNFIKFFTGMDFWRLMRNVLLLNFYALLVGFPAPIIFALFLNEMRSAKVKKVIQTVSFLPYFISMVAFVSLVTEFLSPSTGLSADILKFFGKEPIYFLGDAKYFRTIMVFSGIWQTMGYSAIVYLSALTAVDVNLYEAAMVDGANRWNRLIHITIPCIMPTIVVMFILRIGSLINANFEKIYLFQNSANLEVSEVIQTWVYKRGMVKYDYSMGTTAGLFNGIVALILVVMANRLSKRYSDSAGIW</sequence>
<keyword evidence="3" id="KW-1003">Cell membrane</keyword>
<dbReference type="PANTHER" id="PTHR43227:SF11">
    <property type="entry name" value="BLL4140 PROTEIN"/>
    <property type="match status" value="1"/>
</dbReference>
<feature type="transmembrane region" description="Helical" evidence="7">
    <location>
        <begin position="213"/>
        <end position="233"/>
    </location>
</feature>
<keyword evidence="10" id="KW-1185">Reference proteome</keyword>
<keyword evidence="6 7" id="KW-0472">Membrane</keyword>
<dbReference type="Gene3D" id="1.10.3720.10">
    <property type="entry name" value="MetI-like"/>
    <property type="match status" value="1"/>
</dbReference>
<evidence type="ECO:0000256" key="5">
    <source>
        <dbReference type="ARBA" id="ARBA00022989"/>
    </source>
</evidence>
<feature type="transmembrane region" description="Helical" evidence="7">
    <location>
        <begin position="124"/>
        <end position="150"/>
    </location>
</feature>
<dbReference type="Pfam" id="PF00528">
    <property type="entry name" value="BPD_transp_1"/>
    <property type="match status" value="1"/>
</dbReference>
<dbReference type="CDD" id="cd06261">
    <property type="entry name" value="TM_PBP2"/>
    <property type="match status" value="1"/>
</dbReference>
<comment type="similarity">
    <text evidence="7">Belongs to the binding-protein-dependent transport system permease family.</text>
</comment>
<gene>
    <name evidence="9" type="ORF">LKD45_09625</name>
</gene>
<comment type="subcellular location">
    <subcellularLocation>
        <location evidence="1 7">Cell membrane</location>
        <topology evidence="1 7">Multi-pass membrane protein</topology>
    </subcellularLocation>
</comment>
<dbReference type="Proteomes" id="UP001199355">
    <property type="component" value="Unassembled WGS sequence"/>
</dbReference>
<feature type="transmembrane region" description="Helical" evidence="7">
    <location>
        <begin position="20"/>
        <end position="37"/>
    </location>
</feature>
<evidence type="ECO:0000256" key="7">
    <source>
        <dbReference type="RuleBase" id="RU363032"/>
    </source>
</evidence>
<dbReference type="SUPFAM" id="SSF161098">
    <property type="entry name" value="MetI-like"/>
    <property type="match status" value="1"/>
</dbReference>
<comment type="caution">
    <text evidence="9">The sequence shown here is derived from an EMBL/GenBank/DDBJ whole genome shotgun (WGS) entry which is preliminary data.</text>
</comment>
<dbReference type="GO" id="GO:0005886">
    <property type="term" value="C:plasma membrane"/>
    <property type="evidence" value="ECO:0007669"/>
    <property type="project" value="UniProtKB-SubCell"/>
</dbReference>
<dbReference type="GO" id="GO:0055085">
    <property type="term" value="P:transmembrane transport"/>
    <property type="evidence" value="ECO:0007669"/>
    <property type="project" value="InterPro"/>
</dbReference>
<keyword evidence="5 7" id="KW-1133">Transmembrane helix</keyword>
<evidence type="ECO:0000313" key="9">
    <source>
        <dbReference type="EMBL" id="MCC2167948.1"/>
    </source>
</evidence>
<dbReference type="InterPro" id="IPR050809">
    <property type="entry name" value="UgpAE/MalFG_permease"/>
</dbReference>
<organism evidence="9 10">
    <name type="scientific">Gallintestinimicrobium propionicum</name>
    <dbReference type="NCBI Taxonomy" id="2981770"/>
    <lineage>
        <taxon>Bacteria</taxon>
        <taxon>Bacillati</taxon>
        <taxon>Bacillota</taxon>
        <taxon>Clostridia</taxon>
        <taxon>Lachnospirales</taxon>
        <taxon>Lachnospiraceae</taxon>
        <taxon>Gallintestinimicrobium</taxon>
    </lineage>
</organism>
<feature type="transmembrane region" description="Helical" evidence="7">
    <location>
        <begin position="82"/>
        <end position="104"/>
    </location>
</feature>
<feature type="transmembrane region" description="Helical" evidence="7">
    <location>
        <begin position="170"/>
        <end position="193"/>
    </location>
</feature>
<evidence type="ECO:0000256" key="6">
    <source>
        <dbReference type="ARBA" id="ARBA00023136"/>
    </source>
</evidence>
<dbReference type="RefSeq" id="WP_308728398.1">
    <property type="nucleotide sequence ID" value="NZ_JAJEQF010000023.1"/>
</dbReference>
<accession>A0AAE3AY45</accession>